<dbReference type="AlphaFoldDB" id="A0A369J2B6"/>
<gene>
    <name evidence="1" type="ORF">Hypma_003365</name>
</gene>
<dbReference type="InParanoid" id="A0A369J2B6"/>
<proteinExistence type="predicted"/>
<organism evidence="1 2">
    <name type="scientific">Hypsizygus marmoreus</name>
    <name type="common">White beech mushroom</name>
    <name type="synonym">Agaricus marmoreus</name>
    <dbReference type="NCBI Taxonomy" id="39966"/>
    <lineage>
        <taxon>Eukaryota</taxon>
        <taxon>Fungi</taxon>
        <taxon>Dikarya</taxon>
        <taxon>Basidiomycota</taxon>
        <taxon>Agaricomycotina</taxon>
        <taxon>Agaricomycetes</taxon>
        <taxon>Agaricomycetidae</taxon>
        <taxon>Agaricales</taxon>
        <taxon>Tricholomatineae</taxon>
        <taxon>Lyophyllaceae</taxon>
        <taxon>Hypsizygus</taxon>
    </lineage>
</organism>
<evidence type="ECO:0000313" key="1">
    <source>
        <dbReference type="EMBL" id="RDB16149.1"/>
    </source>
</evidence>
<evidence type="ECO:0000313" key="2">
    <source>
        <dbReference type="Proteomes" id="UP000076154"/>
    </source>
</evidence>
<dbReference type="Gene3D" id="3.30.40.10">
    <property type="entry name" value="Zinc/RING finger domain, C3HC4 (zinc finger)"/>
    <property type="match status" value="1"/>
</dbReference>
<reference evidence="1" key="1">
    <citation type="submission" date="2018-04" db="EMBL/GenBank/DDBJ databases">
        <title>Whole genome sequencing of Hypsizygus marmoreus.</title>
        <authorList>
            <person name="Choi I.-G."/>
            <person name="Min B."/>
            <person name="Kim J.-G."/>
            <person name="Kim S."/>
            <person name="Oh Y.-L."/>
            <person name="Kong W.-S."/>
            <person name="Park H."/>
            <person name="Jeong J."/>
            <person name="Song E.-S."/>
        </authorList>
    </citation>
    <scope>NUCLEOTIDE SEQUENCE [LARGE SCALE GENOMIC DNA]</scope>
    <source>
        <strain evidence="1">51987-8</strain>
    </source>
</reference>
<comment type="caution">
    <text evidence="1">The sequence shown here is derived from an EMBL/GenBank/DDBJ whole genome shotgun (WGS) entry which is preliminary data.</text>
</comment>
<name>A0A369J2B6_HYPMA</name>
<keyword evidence="2" id="KW-1185">Reference proteome</keyword>
<protein>
    <submittedName>
        <fullName evidence="1">Uncharacterized protein</fullName>
    </submittedName>
</protein>
<dbReference type="EMBL" id="LUEZ02000132">
    <property type="protein sequence ID" value="RDB16149.1"/>
    <property type="molecule type" value="Genomic_DNA"/>
</dbReference>
<sequence>MAHTPCLASNIDVNLIGSSSPSRSSKESEEVDFFELIALAAKVEKTDTAVGKAWVSMAANFKDLALKNAEVAQRFGDLQAVVKSVGNGLQCEIGLAMGIMGTAVTFNECDHTFDAKCIRDIFRITLKQRLREIRIPDEVFSFPWPTNDEEQTEVFNEIVCGGEDPYTIFSYRCPLCLATIQRMPSSAIGTSNVFLDIQAAKGAFHDANGDCGVDDEGVVRVAGDNFFSGLFLEPESED</sequence>
<accession>A0A369J2B6</accession>
<dbReference type="Proteomes" id="UP000076154">
    <property type="component" value="Unassembled WGS sequence"/>
</dbReference>
<dbReference type="InterPro" id="IPR013083">
    <property type="entry name" value="Znf_RING/FYVE/PHD"/>
</dbReference>